<reference evidence="1 2" key="1">
    <citation type="submission" date="2019-07" db="EMBL/GenBank/DDBJ databases">
        <title>Draft Genome Sequences of Bacteroides pyogenes Strains Isolated from the Uterus Holstein Dairy Cows with Metritis.</title>
        <authorList>
            <person name="Cunha F."/>
            <person name="Galvao K.N."/>
            <person name="Jeon S.J."/>
            <person name="Jeong K.C."/>
        </authorList>
    </citation>
    <scope>NUCLEOTIDE SEQUENCE [LARGE SCALE GENOMIC DNA]</scope>
    <source>
        <strain evidence="1 2">KG-31</strain>
    </source>
</reference>
<gene>
    <name evidence="1" type="ORF">FNJ60_00590</name>
</gene>
<comment type="caution">
    <text evidence="1">The sequence shown here is derived from an EMBL/GenBank/DDBJ whole genome shotgun (WGS) entry which is preliminary data.</text>
</comment>
<dbReference type="RefSeq" id="WP_148726399.1">
    <property type="nucleotide sequence ID" value="NZ_CP197398.1"/>
</dbReference>
<protein>
    <submittedName>
        <fullName evidence="1">Uncharacterized protein</fullName>
    </submittedName>
</protein>
<dbReference type="AlphaFoldDB" id="A0A5D3EJD5"/>
<accession>A0A5D3EJD5</accession>
<keyword evidence="2" id="KW-1185">Reference proteome</keyword>
<name>A0A5D3EJD5_9BACE</name>
<organism evidence="1 2">
    <name type="scientific">Bacteroides pyogenes</name>
    <dbReference type="NCBI Taxonomy" id="310300"/>
    <lineage>
        <taxon>Bacteria</taxon>
        <taxon>Pseudomonadati</taxon>
        <taxon>Bacteroidota</taxon>
        <taxon>Bacteroidia</taxon>
        <taxon>Bacteroidales</taxon>
        <taxon>Bacteroidaceae</taxon>
        <taxon>Bacteroides</taxon>
    </lineage>
</organism>
<proteinExistence type="predicted"/>
<dbReference type="Proteomes" id="UP000324383">
    <property type="component" value="Unassembled WGS sequence"/>
</dbReference>
<evidence type="ECO:0000313" key="1">
    <source>
        <dbReference type="EMBL" id="TYK35641.1"/>
    </source>
</evidence>
<evidence type="ECO:0000313" key="2">
    <source>
        <dbReference type="Proteomes" id="UP000324383"/>
    </source>
</evidence>
<dbReference type="EMBL" id="VKLW01000001">
    <property type="protein sequence ID" value="TYK35641.1"/>
    <property type="molecule type" value="Genomic_DNA"/>
</dbReference>
<sequence>MKFYLLQNQAEHDSHACRVCTDVKFYVLQIEMQHGRYAWRVCNGVRFYVLQNQTGCLKGRINFSSEQIFHNKLAGQTERRLTGFGME</sequence>